<accession>A0A9P8Q6Y3</accession>
<name>A0A9P8Q6Y3_WICPI</name>
<keyword evidence="3" id="KW-1185">Reference proteome</keyword>
<gene>
    <name evidence="2" type="ORF">WICPIJ_003534</name>
</gene>
<feature type="region of interest" description="Disordered" evidence="1">
    <location>
        <begin position="94"/>
        <end position="203"/>
    </location>
</feature>
<feature type="non-terminal residue" evidence="2">
    <location>
        <position position="1"/>
    </location>
</feature>
<comment type="caution">
    <text evidence="2">The sequence shown here is derived from an EMBL/GenBank/DDBJ whole genome shotgun (WGS) entry which is preliminary data.</text>
</comment>
<dbReference type="AlphaFoldDB" id="A0A9P8Q6Y3"/>
<evidence type="ECO:0000313" key="2">
    <source>
        <dbReference type="EMBL" id="KAH3685487.1"/>
    </source>
</evidence>
<sequence length="203" mass="23992">EQFQYEPLEDLERTVTDLSLTARHKFDIDQVTESLAGFTKSVSGSYRLDMYTMLEEISTSYGKFVDDLEAKPKVSPNFAQKVLGLRRRDAEEFFDFSPRENNDQGFGGRGGLSRPSRREQGFDSDRPPRRDFNRERPSRREFSNDRTQRRSFDRNDNYRRDNNNYRRFDRDGDDAAAAPRPQRRRFNDDGEFQPKKFGGRKFD</sequence>
<evidence type="ECO:0000313" key="3">
    <source>
        <dbReference type="Proteomes" id="UP000774326"/>
    </source>
</evidence>
<dbReference type="OrthoDB" id="193716at2759"/>
<proteinExistence type="predicted"/>
<evidence type="ECO:0000256" key="1">
    <source>
        <dbReference type="SAM" id="MobiDB-lite"/>
    </source>
</evidence>
<dbReference type="EMBL" id="JAEUBG010001973">
    <property type="protein sequence ID" value="KAH3685487.1"/>
    <property type="molecule type" value="Genomic_DNA"/>
</dbReference>
<reference evidence="2" key="1">
    <citation type="journal article" date="2021" name="Open Biol.">
        <title>Shared evolutionary footprints suggest mitochondrial oxidative damage underlies multiple complex I losses in fungi.</title>
        <authorList>
            <person name="Schikora-Tamarit M.A."/>
            <person name="Marcet-Houben M."/>
            <person name="Nosek J."/>
            <person name="Gabaldon T."/>
        </authorList>
    </citation>
    <scope>NUCLEOTIDE SEQUENCE</scope>
    <source>
        <strain evidence="2">CBS2887</strain>
    </source>
</reference>
<feature type="compositionally biased region" description="Basic and acidic residues" evidence="1">
    <location>
        <begin position="185"/>
        <end position="203"/>
    </location>
</feature>
<reference evidence="2" key="2">
    <citation type="submission" date="2021-01" db="EMBL/GenBank/DDBJ databases">
        <authorList>
            <person name="Schikora-Tamarit M.A."/>
        </authorList>
    </citation>
    <scope>NUCLEOTIDE SEQUENCE</scope>
    <source>
        <strain evidence="2">CBS2887</strain>
    </source>
</reference>
<feature type="compositionally biased region" description="Basic and acidic residues" evidence="1">
    <location>
        <begin position="116"/>
        <end position="170"/>
    </location>
</feature>
<protein>
    <submittedName>
        <fullName evidence="2">Uncharacterized protein</fullName>
    </submittedName>
</protein>
<organism evidence="2 3">
    <name type="scientific">Wickerhamomyces pijperi</name>
    <name type="common">Yeast</name>
    <name type="synonym">Pichia pijperi</name>
    <dbReference type="NCBI Taxonomy" id="599730"/>
    <lineage>
        <taxon>Eukaryota</taxon>
        <taxon>Fungi</taxon>
        <taxon>Dikarya</taxon>
        <taxon>Ascomycota</taxon>
        <taxon>Saccharomycotina</taxon>
        <taxon>Saccharomycetes</taxon>
        <taxon>Phaffomycetales</taxon>
        <taxon>Wickerhamomycetaceae</taxon>
        <taxon>Wickerhamomyces</taxon>
    </lineage>
</organism>
<dbReference type="Proteomes" id="UP000774326">
    <property type="component" value="Unassembled WGS sequence"/>
</dbReference>